<dbReference type="AlphaFoldDB" id="A0A0C6G0T6"/>
<sequence>MGTSSSSTGPGGRSPLVPSWADADPGVPLPPPDGQRFRAFRTEFGRYVHGDGGVSLRSALGHYARTATGGGAVGPRRFGSAYQAGGSLFGLLGDLAAGGNGAAFAGVDLSGLAGRPLAYAAQEIARALAPENGDADRVRVAIQEAVAEVLPDMEIFDPAALTLDDVIAVMVEFLTRILFQQVVEDAGSAWNKAPSDERTAQAEGELFDLIKIALDRHLGPRLAAGGGRLPKAEVERLQRAAIDDVWRDWENFA</sequence>
<feature type="region of interest" description="Disordered" evidence="1">
    <location>
        <begin position="1"/>
        <end position="33"/>
    </location>
</feature>
<dbReference type="KEGG" id="maqu:Maq22A_1p35795"/>
<reference evidence="2 3" key="1">
    <citation type="journal article" date="2015" name="Genome Announc.">
        <title>Complete Genome Sequence of Methylobacterium aquaticum Strain 22A, Isolated from Racomitrium japonicum Moss.</title>
        <authorList>
            <person name="Tani A."/>
            <person name="Ogura Y."/>
            <person name="Hayashi T."/>
            <person name="Kimbara K."/>
        </authorList>
    </citation>
    <scope>NUCLEOTIDE SEQUENCE [LARGE SCALE GENOMIC DNA]</scope>
    <source>
        <strain evidence="2 3">MA-22A</strain>
        <plasmid evidence="3">Plasmid pMaq22A_1p DNA</plasmid>
    </source>
</reference>
<dbReference type="EMBL" id="AP014705">
    <property type="protein sequence ID" value="BAQ49380.1"/>
    <property type="molecule type" value="Genomic_DNA"/>
</dbReference>
<dbReference type="PATRIC" id="fig|270351.10.peg.6449"/>
<evidence type="ECO:0000256" key="1">
    <source>
        <dbReference type="SAM" id="MobiDB-lite"/>
    </source>
</evidence>
<accession>A0A0C6G0T6</accession>
<dbReference type="OrthoDB" id="8611879at2"/>
<organism evidence="2 3">
    <name type="scientific">Methylobacterium aquaticum</name>
    <dbReference type="NCBI Taxonomy" id="270351"/>
    <lineage>
        <taxon>Bacteria</taxon>
        <taxon>Pseudomonadati</taxon>
        <taxon>Pseudomonadota</taxon>
        <taxon>Alphaproteobacteria</taxon>
        <taxon>Hyphomicrobiales</taxon>
        <taxon>Methylobacteriaceae</taxon>
        <taxon>Methylobacterium</taxon>
    </lineage>
</organism>
<name>A0A0C6G0T6_9HYPH</name>
<evidence type="ECO:0000313" key="3">
    <source>
        <dbReference type="Proteomes" id="UP000061432"/>
    </source>
</evidence>
<evidence type="ECO:0000313" key="2">
    <source>
        <dbReference type="EMBL" id="BAQ49380.1"/>
    </source>
</evidence>
<keyword evidence="2" id="KW-0614">Plasmid</keyword>
<geneLocation type="plasmid" evidence="3">
    <name>pMaq22A_1p DNA</name>
</geneLocation>
<dbReference type="RefSeq" id="WP_063920168.1">
    <property type="nucleotide sequence ID" value="NZ_AP014705.1"/>
</dbReference>
<reference evidence="3" key="2">
    <citation type="submission" date="2015-01" db="EMBL/GenBank/DDBJ databases">
        <title>Complete genome sequence of Methylobacterium aquaticum strain 22A.</title>
        <authorList>
            <person name="Tani A."/>
            <person name="Ogura Y."/>
            <person name="Hayashi T."/>
        </authorList>
    </citation>
    <scope>NUCLEOTIDE SEQUENCE [LARGE SCALE GENOMIC DNA]</scope>
    <source>
        <strain evidence="3">MA-22A</strain>
        <plasmid evidence="3">Plasmid pMaq22A_1p DNA</plasmid>
    </source>
</reference>
<proteinExistence type="predicted"/>
<gene>
    <name evidence="2" type="ORF">Maq22A_1p35795</name>
</gene>
<dbReference type="Proteomes" id="UP000061432">
    <property type="component" value="Plasmid pMaq22A_1p"/>
</dbReference>
<protein>
    <submittedName>
        <fullName evidence="2">Uncharacterized protein</fullName>
    </submittedName>
</protein>